<protein>
    <submittedName>
        <fullName evidence="2">Uncharacterized protein</fullName>
    </submittedName>
</protein>
<gene>
    <name evidence="2" type="ORF">PMI13_02004</name>
</gene>
<dbReference type="Proteomes" id="UP000007509">
    <property type="component" value="Unassembled WGS sequence"/>
</dbReference>
<dbReference type="PATRIC" id="fig|1144316.3.peg.2014"/>
<accession>J3CIL0</accession>
<organism evidence="2 3">
    <name type="scientific">Chryseobacterium populi</name>
    <dbReference type="NCBI Taxonomy" id="1144316"/>
    <lineage>
        <taxon>Bacteria</taxon>
        <taxon>Pseudomonadati</taxon>
        <taxon>Bacteroidota</taxon>
        <taxon>Flavobacteriia</taxon>
        <taxon>Flavobacteriales</taxon>
        <taxon>Weeksellaceae</taxon>
        <taxon>Chryseobacterium group</taxon>
        <taxon>Chryseobacterium</taxon>
    </lineage>
</organism>
<comment type="caution">
    <text evidence="2">The sequence shown here is derived from an EMBL/GenBank/DDBJ whole genome shotgun (WGS) entry which is preliminary data.</text>
</comment>
<sequence length="68" mass="7022">MNKKEIKFNSKFKKLSRKEQVSIIGGNNATGNEEGGTASGGGTNNGGGTGNIVCGGILTDPCIDQDEY</sequence>
<reference evidence="2 3" key="1">
    <citation type="journal article" date="2012" name="J. Bacteriol.">
        <title>Twenty-one genome sequences from Pseudomonas species and 19 genome sequences from diverse bacteria isolated from the rhizosphere and endosphere of Populus deltoides.</title>
        <authorList>
            <person name="Brown S.D."/>
            <person name="Utturkar S.M."/>
            <person name="Klingeman D.M."/>
            <person name="Johnson C.M."/>
            <person name="Martin S.L."/>
            <person name="Land M.L."/>
            <person name="Lu T.Y."/>
            <person name="Schadt C.W."/>
            <person name="Doktycz M.J."/>
            <person name="Pelletier D.A."/>
        </authorList>
    </citation>
    <scope>NUCLEOTIDE SEQUENCE [LARGE SCALE GENOMIC DNA]</scope>
    <source>
        <strain evidence="2 3">CF314</strain>
    </source>
</reference>
<dbReference type="EMBL" id="AKJY01000033">
    <property type="protein sequence ID" value="EJL72166.1"/>
    <property type="molecule type" value="Genomic_DNA"/>
</dbReference>
<proteinExistence type="predicted"/>
<dbReference type="AlphaFoldDB" id="J3CIL0"/>
<keyword evidence="3" id="KW-1185">Reference proteome</keyword>
<evidence type="ECO:0000313" key="2">
    <source>
        <dbReference type="EMBL" id="EJL72166.1"/>
    </source>
</evidence>
<dbReference type="RefSeq" id="WP_007843191.1">
    <property type="nucleotide sequence ID" value="NZ_AKJY01000033.1"/>
</dbReference>
<name>J3CIL0_9FLAO</name>
<feature type="region of interest" description="Disordered" evidence="1">
    <location>
        <begin position="23"/>
        <end position="46"/>
    </location>
</feature>
<evidence type="ECO:0000313" key="3">
    <source>
        <dbReference type="Proteomes" id="UP000007509"/>
    </source>
</evidence>
<feature type="compositionally biased region" description="Gly residues" evidence="1">
    <location>
        <begin position="33"/>
        <end position="46"/>
    </location>
</feature>
<evidence type="ECO:0000256" key="1">
    <source>
        <dbReference type="SAM" id="MobiDB-lite"/>
    </source>
</evidence>